<dbReference type="InterPro" id="IPR026888">
    <property type="entry name" value="AcetylCoA_hyd_C"/>
</dbReference>
<dbReference type="InterPro" id="IPR037171">
    <property type="entry name" value="NagB/RpiA_transferase-like"/>
</dbReference>
<evidence type="ECO:0000313" key="4">
    <source>
        <dbReference type="EMBL" id="MFA9950627.1"/>
    </source>
</evidence>
<dbReference type="InterPro" id="IPR046433">
    <property type="entry name" value="ActCoA_hydro"/>
</dbReference>
<comment type="caution">
    <text evidence="4">The sequence shown here is derived from an EMBL/GenBank/DDBJ whole genome shotgun (WGS) entry which is preliminary data.</text>
</comment>
<dbReference type="PANTHER" id="PTHR43609">
    <property type="entry name" value="ACETYL-COA HYDROLASE"/>
    <property type="match status" value="1"/>
</dbReference>
<dbReference type="Proteomes" id="UP001574673">
    <property type="component" value="Unassembled WGS sequence"/>
</dbReference>
<dbReference type="Gene3D" id="3.40.1080.20">
    <property type="entry name" value="Acetyl-CoA hydrolase/transferase C-terminal domain"/>
    <property type="match status" value="1"/>
</dbReference>
<dbReference type="GO" id="GO:0016740">
    <property type="term" value="F:transferase activity"/>
    <property type="evidence" value="ECO:0007669"/>
    <property type="project" value="UniProtKB-KW"/>
</dbReference>
<evidence type="ECO:0000313" key="5">
    <source>
        <dbReference type="Proteomes" id="UP001574673"/>
    </source>
</evidence>
<reference evidence="5" key="1">
    <citation type="submission" date="2024-06" db="EMBL/GenBank/DDBJ databases">
        <title>Radixoralia hellwigii gen. nov., sp nov., isolated from a root canal in the human oral cavity.</title>
        <authorList>
            <person name="Bartsch S."/>
            <person name="Wittmer A."/>
            <person name="Schulz A.-K."/>
            <person name="Neumann-Schaal M."/>
            <person name="Wolf J."/>
            <person name="Gronow S."/>
            <person name="Tennert C."/>
            <person name="Haecker G."/>
            <person name="Cieplik F."/>
            <person name="Al-Ahmad A."/>
        </authorList>
    </citation>
    <scope>NUCLEOTIDE SEQUENCE [LARGE SCALE GENOMIC DNA]</scope>
    <source>
        <strain evidence="5">Wk13</strain>
    </source>
</reference>
<name>A0ABV4UHL0_9RHOO</name>
<organism evidence="4 5">
    <name type="scientific">Dentiradicibacter hellwigii</name>
    <dbReference type="NCBI Taxonomy" id="3149053"/>
    <lineage>
        <taxon>Bacteria</taxon>
        <taxon>Pseudomonadati</taxon>
        <taxon>Pseudomonadota</taxon>
        <taxon>Betaproteobacteria</taxon>
        <taxon>Rhodocyclales</taxon>
        <taxon>Rhodocyclaceae</taxon>
        <taxon>Dentiradicibacter</taxon>
    </lineage>
</organism>
<dbReference type="NCBIfam" id="TIGR03458">
    <property type="entry name" value="YgfH_subfam"/>
    <property type="match status" value="1"/>
</dbReference>
<dbReference type="SUPFAM" id="SSF100950">
    <property type="entry name" value="NagB/RpiA/CoA transferase-like"/>
    <property type="match status" value="2"/>
</dbReference>
<keyword evidence="5" id="KW-1185">Reference proteome</keyword>
<dbReference type="InterPro" id="IPR003702">
    <property type="entry name" value="ActCoA_hydro_N"/>
</dbReference>
<accession>A0ABV4UHL0</accession>
<sequence>MALPFPILTAEEAAELIKDGQKIGFSGFTPAGAAKAVPAALAQKAKREHDAGRPFKISVLTGASTGKSLDGALAEAEATLFRTPYMGNPNLRKQINAGDVHYVDMHLSVLPQTVRYGALGKIDWAVVEVCDILAGGGVVLTTSVGAAPTYLAHAEKIILELNSAHPATLLGLHDILEPQDPPFRREIPIYSASDRVGSPICVVDPKKIVAVVLNNQQDETGGFDPSTPETDRIGQNVADFLVGEMKAGRIPKSFLPLQSGVGNIANAVLAAIGKSKDIPTFQMYTEVLQDSVIPLIEAGRCSFASTTALTLSHEAMKKVIDDLDFYKRHILLRPQEISNNPEIVRRIGVVSMNTAIEFDLAGNVNSTHVMGKTMMNGIGGSGDFTRAAYVSIFSCPSTAKGGKISAVVPFVSHLDHSEHSVSVVVTDQGVADLRGKDPLQRAELIINNCVHPDFKDQLRDYMGRIKKINHQPFSLSMAYGMHRQFEKTGDMRGINWADYC</sequence>
<gene>
    <name evidence="4" type="ORF">ABCS64_09920</name>
</gene>
<protein>
    <submittedName>
        <fullName evidence="4">Succinate CoA transferase</fullName>
    </submittedName>
</protein>
<feature type="domain" description="Acetyl-CoA hydrolase/transferase N-terminal" evidence="2">
    <location>
        <begin position="9"/>
        <end position="212"/>
    </location>
</feature>
<dbReference type="PANTHER" id="PTHR43609:SF1">
    <property type="entry name" value="ACETYL-COA HYDROLASE"/>
    <property type="match status" value="1"/>
</dbReference>
<keyword evidence="4" id="KW-0808">Transferase</keyword>
<evidence type="ECO:0000256" key="1">
    <source>
        <dbReference type="ARBA" id="ARBA00009632"/>
    </source>
</evidence>
<dbReference type="EMBL" id="JBEUWX010000002">
    <property type="protein sequence ID" value="MFA9950627.1"/>
    <property type="molecule type" value="Genomic_DNA"/>
</dbReference>
<dbReference type="Gene3D" id="3.30.750.70">
    <property type="entry name" value="4-hydroxybutyrate coenzyme like domains"/>
    <property type="match status" value="1"/>
</dbReference>
<dbReference type="Pfam" id="PF13336">
    <property type="entry name" value="AcetylCoA_hyd_C"/>
    <property type="match status" value="1"/>
</dbReference>
<proteinExistence type="inferred from homology"/>
<dbReference type="Gene3D" id="3.40.1080.10">
    <property type="entry name" value="Glutaconate Coenzyme A-transferase"/>
    <property type="match status" value="1"/>
</dbReference>
<dbReference type="RefSeq" id="WP_418891670.1">
    <property type="nucleotide sequence ID" value="NZ_JBEUWX010000002.1"/>
</dbReference>
<dbReference type="InterPro" id="IPR038460">
    <property type="entry name" value="AcetylCoA_hyd_C_sf"/>
</dbReference>
<dbReference type="InterPro" id="IPR017821">
    <property type="entry name" value="Succinate_CoA_transferase"/>
</dbReference>
<evidence type="ECO:0000259" key="2">
    <source>
        <dbReference type="Pfam" id="PF02550"/>
    </source>
</evidence>
<dbReference type="Pfam" id="PF02550">
    <property type="entry name" value="AcetylCoA_hydro"/>
    <property type="match status" value="1"/>
</dbReference>
<comment type="similarity">
    <text evidence="1">Belongs to the acetyl-CoA hydrolase/transferase family.</text>
</comment>
<evidence type="ECO:0000259" key="3">
    <source>
        <dbReference type="Pfam" id="PF13336"/>
    </source>
</evidence>
<feature type="domain" description="Acetyl-CoA hydrolase/transferase C-terminal" evidence="3">
    <location>
        <begin position="318"/>
        <end position="461"/>
    </location>
</feature>